<gene>
    <name evidence="4" type="ORF">QYE76_031904</name>
</gene>
<dbReference type="Gene3D" id="4.10.60.10">
    <property type="entry name" value="Zinc finger, CCHC-type"/>
    <property type="match status" value="1"/>
</dbReference>
<dbReference type="Proteomes" id="UP001231189">
    <property type="component" value="Unassembled WGS sequence"/>
</dbReference>
<feature type="compositionally biased region" description="Low complexity" evidence="2">
    <location>
        <begin position="20"/>
        <end position="38"/>
    </location>
</feature>
<feature type="compositionally biased region" description="Pro residues" evidence="2">
    <location>
        <begin position="39"/>
        <end position="58"/>
    </location>
</feature>
<feature type="compositionally biased region" description="Low complexity" evidence="2">
    <location>
        <begin position="59"/>
        <end position="68"/>
    </location>
</feature>
<keyword evidence="1" id="KW-0863">Zinc-finger</keyword>
<feature type="compositionally biased region" description="Basic residues" evidence="2">
    <location>
        <begin position="184"/>
        <end position="201"/>
    </location>
</feature>
<keyword evidence="5" id="KW-1185">Reference proteome</keyword>
<sequence>MSSHDSSDARHRRSDRWLSSDDGGSSNRGSRSYSDVARTPPPPPPPPPRAPSPAPQPTAPQRAPASTRLGPRSEVHRIVDAAPRGADAEGWEQPRRRNHQRRHPRRDAGARQVRRSPSPEVEAGLCFRCLEPGHAVRDCINELRCRRCLLSGHGSRNCTPEQREYDRARARLPPHSAPRPCLPVRHRRHPHHHRSLPRAPW</sequence>
<dbReference type="SUPFAM" id="SSF57756">
    <property type="entry name" value="Retrovirus zinc finger-like domains"/>
    <property type="match status" value="1"/>
</dbReference>
<dbReference type="GO" id="GO:0008270">
    <property type="term" value="F:zinc ion binding"/>
    <property type="evidence" value="ECO:0007669"/>
    <property type="project" value="UniProtKB-KW"/>
</dbReference>
<comment type="caution">
    <text evidence="4">The sequence shown here is derived from an EMBL/GenBank/DDBJ whole genome shotgun (WGS) entry which is preliminary data.</text>
</comment>
<evidence type="ECO:0000259" key="3">
    <source>
        <dbReference type="PROSITE" id="PS50158"/>
    </source>
</evidence>
<name>A0AAD8QU16_LOLMU</name>
<dbReference type="InterPro" id="IPR036875">
    <property type="entry name" value="Znf_CCHC_sf"/>
</dbReference>
<accession>A0AAD8QU16</accession>
<feature type="compositionally biased region" description="Basic and acidic residues" evidence="2">
    <location>
        <begin position="1"/>
        <end position="19"/>
    </location>
</feature>
<keyword evidence="1" id="KW-0862">Zinc</keyword>
<dbReference type="PROSITE" id="PS50158">
    <property type="entry name" value="ZF_CCHC"/>
    <property type="match status" value="1"/>
</dbReference>
<protein>
    <recommendedName>
        <fullName evidence="3">CCHC-type domain-containing protein</fullName>
    </recommendedName>
</protein>
<feature type="region of interest" description="Disordered" evidence="2">
    <location>
        <begin position="1"/>
        <end position="118"/>
    </location>
</feature>
<dbReference type="EMBL" id="JAUUTY010000007">
    <property type="protein sequence ID" value="KAK1608231.1"/>
    <property type="molecule type" value="Genomic_DNA"/>
</dbReference>
<dbReference type="InterPro" id="IPR001878">
    <property type="entry name" value="Znf_CCHC"/>
</dbReference>
<dbReference type="GO" id="GO:0003676">
    <property type="term" value="F:nucleic acid binding"/>
    <property type="evidence" value="ECO:0007669"/>
    <property type="project" value="InterPro"/>
</dbReference>
<dbReference type="AlphaFoldDB" id="A0AAD8QU16"/>
<dbReference type="SMART" id="SM00343">
    <property type="entry name" value="ZnF_C2HC"/>
    <property type="match status" value="2"/>
</dbReference>
<proteinExistence type="predicted"/>
<feature type="domain" description="CCHC-type" evidence="3">
    <location>
        <begin position="126"/>
        <end position="139"/>
    </location>
</feature>
<evidence type="ECO:0000313" key="5">
    <source>
        <dbReference type="Proteomes" id="UP001231189"/>
    </source>
</evidence>
<evidence type="ECO:0000256" key="2">
    <source>
        <dbReference type="SAM" id="MobiDB-lite"/>
    </source>
</evidence>
<reference evidence="4" key="1">
    <citation type="submission" date="2023-07" db="EMBL/GenBank/DDBJ databases">
        <title>A chromosome-level genome assembly of Lolium multiflorum.</title>
        <authorList>
            <person name="Chen Y."/>
            <person name="Copetti D."/>
            <person name="Kolliker R."/>
            <person name="Studer B."/>
        </authorList>
    </citation>
    <scope>NUCLEOTIDE SEQUENCE</scope>
    <source>
        <strain evidence="4">02402/16</strain>
        <tissue evidence="4">Leaf</tissue>
    </source>
</reference>
<organism evidence="4 5">
    <name type="scientific">Lolium multiflorum</name>
    <name type="common">Italian ryegrass</name>
    <name type="synonym">Lolium perenne subsp. multiflorum</name>
    <dbReference type="NCBI Taxonomy" id="4521"/>
    <lineage>
        <taxon>Eukaryota</taxon>
        <taxon>Viridiplantae</taxon>
        <taxon>Streptophyta</taxon>
        <taxon>Embryophyta</taxon>
        <taxon>Tracheophyta</taxon>
        <taxon>Spermatophyta</taxon>
        <taxon>Magnoliopsida</taxon>
        <taxon>Liliopsida</taxon>
        <taxon>Poales</taxon>
        <taxon>Poaceae</taxon>
        <taxon>BOP clade</taxon>
        <taxon>Pooideae</taxon>
        <taxon>Poodae</taxon>
        <taxon>Poeae</taxon>
        <taxon>Poeae Chloroplast Group 2 (Poeae type)</taxon>
        <taxon>Loliodinae</taxon>
        <taxon>Loliinae</taxon>
        <taxon>Lolium</taxon>
    </lineage>
</organism>
<keyword evidence="1" id="KW-0479">Metal-binding</keyword>
<feature type="compositionally biased region" description="Basic residues" evidence="2">
    <location>
        <begin position="96"/>
        <end position="105"/>
    </location>
</feature>
<feature type="region of interest" description="Disordered" evidence="2">
    <location>
        <begin position="172"/>
        <end position="201"/>
    </location>
</feature>
<evidence type="ECO:0000256" key="1">
    <source>
        <dbReference type="PROSITE-ProRule" id="PRU00047"/>
    </source>
</evidence>
<evidence type="ECO:0000313" key="4">
    <source>
        <dbReference type="EMBL" id="KAK1608231.1"/>
    </source>
</evidence>